<dbReference type="GO" id="GO:0003700">
    <property type="term" value="F:DNA-binding transcription factor activity"/>
    <property type="evidence" value="ECO:0007669"/>
    <property type="project" value="TreeGrafter"/>
</dbReference>
<accession>A0A316BP97</accession>
<evidence type="ECO:0000256" key="3">
    <source>
        <dbReference type="ARBA" id="ARBA00023163"/>
    </source>
</evidence>
<organism evidence="6 7">
    <name type="scientific">Pseudaminobacter salicylatoxidans</name>
    <dbReference type="NCBI Taxonomy" id="93369"/>
    <lineage>
        <taxon>Bacteria</taxon>
        <taxon>Pseudomonadati</taxon>
        <taxon>Pseudomonadota</taxon>
        <taxon>Alphaproteobacteria</taxon>
        <taxon>Hyphomicrobiales</taxon>
        <taxon>Phyllobacteriaceae</taxon>
        <taxon>Pseudaminobacter</taxon>
    </lineage>
</organism>
<dbReference type="EMBL" id="QGGG01000029">
    <property type="protein sequence ID" value="PWJ73000.1"/>
    <property type="molecule type" value="Genomic_DNA"/>
</dbReference>
<gene>
    <name evidence="6" type="ORF">C7441_1295</name>
</gene>
<dbReference type="Pfam" id="PF00440">
    <property type="entry name" value="TetR_N"/>
    <property type="match status" value="1"/>
</dbReference>
<reference evidence="6 7" key="1">
    <citation type="submission" date="2018-05" db="EMBL/GenBank/DDBJ databases">
        <title>Genomic Encyclopedia of Type Strains, Phase IV (KMG-IV): sequencing the most valuable type-strain genomes for metagenomic binning, comparative biology and taxonomic classification.</title>
        <authorList>
            <person name="Goeker M."/>
        </authorList>
    </citation>
    <scope>NUCLEOTIDE SEQUENCE [LARGE SCALE GENOMIC DNA]</scope>
    <source>
        <strain evidence="6 7">DSM 6986</strain>
    </source>
</reference>
<sequence length="213" mass="24738">MTPKQRNKNKSGDSMSSRLDRQDWIDAAVQLFSEEGIDAVMVEPIAQRLGVTRGSFYWHFRNRAHLLEEILAYWSEHCTSMMLAQIKPLDDIIDVVLALFEMWMKDEPFAPHLDAAVRDWARRSPEVNLAVAQADEVRTNAIAAAFLKSGYASREALIRARILYNMQIGYYEANIREPLAVRLDYSSEYVFVFTGRPLNEERKRAYKRRFDVE</sequence>
<keyword evidence="1" id="KW-0805">Transcription regulation</keyword>
<evidence type="ECO:0000256" key="1">
    <source>
        <dbReference type="ARBA" id="ARBA00023015"/>
    </source>
</evidence>
<dbReference type="PANTHER" id="PTHR30055">
    <property type="entry name" value="HTH-TYPE TRANSCRIPTIONAL REGULATOR RUTR"/>
    <property type="match status" value="1"/>
</dbReference>
<protein>
    <submittedName>
        <fullName evidence="6">TetR family transcriptional regulator</fullName>
    </submittedName>
</protein>
<dbReference type="Gene3D" id="1.10.357.10">
    <property type="entry name" value="Tetracycline Repressor, domain 2"/>
    <property type="match status" value="1"/>
</dbReference>
<name>A0A316BP97_PSESE</name>
<keyword evidence="7" id="KW-1185">Reference proteome</keyword>
<proteinExistence type="predicted"/>
<comment type="caution">
    <text evidence="6">The sequence shown here is derived from an EMBL/GenBank/DDBJ whole genome shotgun (WGS) entry which is preliminary data.</text>
</comment>
<feature type="domain" description="HTH tetR-type" evidence="5">
    <location>
        <begin position="18"/>
        <end position="78"/>
    </location>
</feature>
<dbReference type="STRING" id="1192868.GCA_000304395_00511"/>
<dbReference type="PROSITE" id="PS50977">
    <property type="entry name" value="HTH_TETR_2"/>
    <property type="match status" value="1"/>
</dbReference>
<evidence type="ECO:0000256" key="4">
    <source>
        <dbReference type="PROSITE-ProRule" id="PRU00335"/>
    </source>
</evidence>
<feature type="DNA-binding region" description="H-T-H motif" evidence="4">
    <location>
        <begin position="41"/>
        <end position="60"/>
    </location>
</feature>
<dbReference type="InterPro" id="IPR001647">
    <property type="entry name" value="HTH_TetR"/>
</dbReference>
<evidence type="ECO:0000313" key="6">
    <source>
        <dbReference type="EMBL" id="PWJ73000.1"/>
    </source>
</evidence>
<keyword evidence="3" id="KW-0804">Transcription</keyword>
<evidence type="ECO:0000256" key="2">
    <source>
        <dbReference type="ARBA" id="ARBA00023125"/>
    </source>
</evidence>
<evidence type="ECO:0000259" key="5">
    <source>
        <dbReference type="PROSITE" id="PS50977"/>
    </source>
</evidence>
<keyword evidence="2 4" id="KW-0238">DNA-binding</keyword>
<dbReference type="RefSeq" id="WP_109614912.1">
    <property type="nucleotide sequence ID" value="NZ_QGGG01000029.1"/>
</dbReference>
<dbReference type="PRINTS" id="PR00455">
    <property type="entry name" value="HTHTETR"/>
</dbReference>
<dbReference type="SUPFAM" id="SSF46689">
    <property type="entry name" value="Homeodomain-like"/>
    <property type="match status" value="1"/>
</dbReference>
<dbReference type="GO" id="GO:0000976">
    <property type="term" value="F:transcription cis-regulatory region binding"/>
    <property type="evidence" value="ECO:0007669"/>
    <property type="project" value="TreeGrafter"/>
</dbReference>
<dbReference type="PANTHER" id="PTHR30055:SF234">
    <property type="entry name" value="HTH-TYPE TRANSCRIPTIONAL REGULATOR BETI"/>
    <property type="match status" value="1"/>
</dbReference>
<dbReference type="InterPro" id="IPR009057">
    <property type="entry name" value="Homeodomain-like_sf"/>
</dbReference>
<dbReference type="InterPro" id="IPR050109">
    <property type="entry name" value="HTH-type_TetR-like_transc_reg"/>
</dbReference>
<evidence type="ECO:0000313" key="7">
    <source>
        <dbReference type="Proteomes" id="UP000245396"/>
    </source>
</evidence>
<dbReference type="OrthoDB" id="3218408at2"/>
<dbReference type="AlphaFoldDB" id="A0A316BP97"/>
<dbReference type="Proteomes" id="UP000245396">
    <property type="component" value="Unassembled WGS sequence"/>
</dbReference>